<sequence length="44" mass="4426">MVRLGASRGMVASSPTAGSPEVSMRSAGWTGGPLLLKVIPDDAV</sequence>
<evidence type="ECO:0000256" key="1">
    <source>
        <dbReference type="SAM" id="MobiDB-lite"/>
    </source>
</evidence>
<reference evidence="2 3" key="1">
    <citation type="journal article" date="2017" name="Int. J. Syst. Evol. Microbiol.">
        <title>Mycobacterium talmoniae sp. nov., a slowly growing mycobacterium isolated from human respiratory samples.</title>
        <authorList>
            <person name="Davidson R.M."/>
            <person name="DeGroote M.A."/>
            <person name="Marola J.L."/>
            <person name="Buss S."/>
            <person name="Jones V."/>
            <person name="McNeil M.R."/>
            <person name="Freifeld A.G."/>
            <person name="Elaine Epperson L."/>
            <person name="Hasan N.A."/>
            <person name="Jackson M."/>
            <person name="Iwen P.C."/>
            <person name="Salfinger M."/>
            <person name="Strong M."/>
        </authorList>
    </citation>
    <scope>NUCLEOTIDE SEQUENCE [LARGE SCALE GENOMIC DNA]</scope>
    <source>
        <strain evidence="2 3">ATCC BAA-2683</strain>
    </source>
</reference>
<evidence type="ECO:0000313" key="3">
    <source>
        <dbReference type="Proteomes" id="UP000238296"/>
    </source>
</evidence>
<dbReference type="Proteomes" id="UP000238296">
    <property type="component" value="Unassembled WGS sequence"/>
</dbReference>
<organism evidence="2 3">
    <name type="scientific">Mycobacterium talmoniae</name>
    <dbReference type="NCBI Taxonomy" id="1858794"/>
    <lineage>
        <taxon>Bacteria</taxon>
        <taxon>Bacillati</taxon>
        <taxon>Actinomycetota</taxon>
        <taxon>Actinomycetes</taxon>
        <taxon>Mycobacteriales</taxon>
        <taxon>Mycobacteriaceae</taxon>
        <taxon>Mycobacterium</taxon>
    </lineage>
</organism>
<comment type="caution">
    <text evidence="2">The sequence shown here is derived from an EMBL/GenBank/DDBJ whole genome shotgun (WGS) entry which is preliminary data.</text>
</comment>
<proteinExistence type="predicted"/>
<dbReference type="EMBL" id="PPEA01000787">
    <property type="protein sequence ID" value="PQM44495.1"/>
    <property type="molecule type" value="Genomic_DNA"/>
</dbReference>
<gene>
    <name evidence="2" type="ORF">C1Y40_05349</name>
</gene>
<evidence type="ECO:0000313" key="2">
    <source>
        <dbReference type="EMBL" id="PQM44495.1"/>
    </source>
</evidence>
<feature type="region of interest" description="Disordered" evidence="1">
    <location>
        <begin position="1"/>
        <end position="32"/>
    </location>
</feature>
<name>A0A2S8BCY5_9MYCO</name>
<accession>A0A2S8BCY5</accession>
<protein>
    <submittedName>
        <fullName evidence="2">Uncharacterized protein</fullName>
    </submittedName>
</protein>
<dbReference type="AlphaFoldDB" id="A0A2S8BCY5"/>